<evidence type="ECO:0000313" key="13">
    <source>
        <dbReference type="EMBL" id="AGH60275.1"/>
    </source>
</evidence>
<feature type="coiled-coil region" evidence="9">
    <location>
        <begin position="351"/>
        <end position="381"/>
    </location>
</feature>
<dbReference type="VEuPathDB" id="TriTrypDB:Tb927.9.17600"/>
<feature type="signal peptide" evidence="11">
    <location>
        <begin position="1"/>
        <end position="29"/>
    </location>
</feature>
<evidence type="ECO:0000256" key="7">
    <source>
        <dbReference type="ARBA" id="ARBA00023180"/>
    </source>
</evidence>
<feature type="coiled-coil region" evidence="9">
    <location>
        <begin position="145"/>
        <end position="172"/>
    </location>
</feature>
<protein>
    <submittedName>
        <fullName evidence="13">Variant surface glycoprotein 1342</fullName>
    </submittedName>
</protein>
<proteinExistence type="predicted"/>
<evidence type="ECO:0000256" key="4">
    <source>
        <dbReference type="ARBA" id="ARBA00022622"/>
    </source>
</evidence>
<name>M4TBF0_9TRYP</name>
<reference evidence="13" key="1">
    <citation type="submission" date="2013-02" db="EMBL/GenBank/DDBJ databases">
        <authorList>
            <person name="Cross G.A.M."/>
            <person name="Kim H.-S."/>
            <person name="Wickstead B."/>
        </authorList>
    </citation>
    <scope>NUCLEOTIDE SEQUENCE</scope>
    <source>
        <strain evidence="13">Lister 427</strain>
    </source>
</reference>
<dbReference type="Pfam" id="PF13206">
    <property type="entry name" value="VSG_B"/>
    <property type="match status" value="1"/>
</dbReference>
<accession>M4TBF0</accession>
<comment type="function">
    <text evidence="1">VSG forms a coat on the surface of the parasite. The trypanosome evades the immune response of the host by expressing a series of antigenically distinct VSGs from an estimated 1000 VSG genes.</text>
</comment>
<organism evidence="13">
    <name type="scientific">Trypanosoma brucei</name>
    <dbReference type="NCBI Taxonomy" id="5691"/>
    <lineage>
        <taxon>Eukaryota</taxon>
        <taxon>Discoba</taxon>
        <taxon>Euglenozoa</taxon>
        <taxon>Kinetoplastea</taxon>
        <taxon>Metakinetoplastina</taxon>
        <taxon>Trypanosomatida</taxon>
        <taxon>Trypanosomatidae</taxon>
        <taxon>Trypanosoma</taxon>
    </lineage>
</organism>
<dbReference type="InterPro" id="IPR025932">
    <property type="entry name" value="Trypano_VSG_B_N_dom"/>
</dbReference>
<keyword evidence="9" id="KW-0175">Coiled coil</keyword>
<keyword evidence="3" id="KW-1003">Cell membrane</keyword>
<feature type="region of interest" description="Disordered" evidence="10">
    <location>
        <begin position="395"/>
        <end position="427"/>
    </location>
</feature>
<evidence type="ECO:0000256" key="11">
    <source>
        <dbReference type="SAM" id="SignalP"/>
    </source>
</evidence>
<evidence type="ECO:0000256" key="3">
    <source>
        <dbReference type="ARBA" id="ARBA00022475"/>
    </source>
</evidence>
<keyword evidence="8" id="KW-0449">Lipoprotein</keyword>
<evidence type="ECO:0000256" key="1">
    <source>
        <dbReference type="ARBA" id="ARBA00002523"/>
    </source>
</evidence>
<evidence type="ECO:0000256" key="9">
    <source>
        <dbReference type="SAM" id="Coils"/>
    </source>
</evidence>
<feature type="domain" description="Trypanosome variant surface glycoprotein B-type N-terminal" evidence="12">
    <location>
        <begin position="19"/>
        <end position="376"/>
    </location>
</feature>
<evidence type="ECO:0000256" key="10">
    <source>
        <dbReference type="SAM" id="MobiDB-lite"/>
    </source>
</evidence>
<reference evidence="13" key="2">
    <citation type="journal article" date="2014" name="Mol. Biochem. Parasitol.">
        <title>Capturing the variant surface glycoprotein repertoire (the VSGnome) of Trypanosoma brucei Lister 427.</title>
        <authorList>
            <person name="Cross G.A."/>
            <person name="Kim H.S."/>
            <person name="Wickstead B."/>
        </authorList>
    </citation>
    <scope>NUCLEOTIDE SEQUENCE</scope>
    <source>
        <strain evidence="13">Lister 427</strain>
    </source>
</reference>
<dbReference type="EMBL" id="KC612844">
    <property type="protein sequence ID" value="AGH60275.1"/>
    <property type="molecule type" value="Genomic_DNA"/>
</dbReference>
<evidence type="ECO:0000256" key="6">
    <source>
        <dbReference type="ARBA" id="ARBA00023136"/>
    </source>
</evidence>
<evidence type="ECO:0000256" key="2">
    <source>
        <dbReference type="ARBA" id="ARBA00004609"/>
    </source>
</evidence>
<keyword evidence="7" id="KW-0325">Glycoprotein</keyword>
<evidence type="ECO:0000256" key="8">
    <source>
        <dbReference type="ARBA" id="ARBA00023288"/>
    </source>
</evidence>
<feature type="chain" id="PRO_5004059046" evidence="11">
    <location>
        <begin position="30"/>
        <end position="427"/>
    </location>
</feature>
<dbReference type="VEuPathDB" id="TriTrypDB:Tb1125.Tb11.v5.0131"/>
<dbReference type="GO" id="GO:0098552">
    <property type="term" value="C:side of membrane"/>
    <property type="evidence" value="ECO:0007669"/>
    <property type="project" value="UniProtKB-KW"/>
</dbReference>
<evidence type="ECO:0000256" key="5">
    <source>
        <dbReference type="ARBA" id="ARBA00022729"/>
    </source>
</evidence>
<keyword evidence="4" id="KW-0336">GPI-anchor</keyword>
<dbReference type="GO" id="GO:0005886">
    <property type="term" value="C:plasma membrane"/>
    <property type="evidence" value="ECO:0007669"/>
    <property type="project" value="UniProtKB-SubCell"/>
</dbReference>
<dbReference type="AlphaFoldDB" id="M4TBF0"/>
<sequence>MQKKLGAGNTTGVTAVVLLLLTSTKPIAGAVAAGDNAAAFEVLCDLISLAKSQPAGPKLESDSTSAYEELLKLNSTLSPKEWTDKFVDNANAKTYHQAVPPKITDPGNWKELWPDWVKAVEAVAKEENMDEIKKMNLANLNPRQLETTTVTVRQLAEEARELRKERAGLAGDLKLADDDTIRKQLNKAAFGDENTGQVTPAAAKVFSSASQTYTAACSTTGAAQKATAVLAAAACLCVKDHTDNEAQYCGKSAKLTATWTTASATIPDTAVTEPAAFWKAKAAPTLTSGSLQSKLEAVTRLIRVSTNAAILGTSETGTCTGKDTAGVCVSVTDGAQGKSPDASTFTWGATLKTLADNLRKKEETVKKAKQLDEKIQQLKARAFKTTIHTNIVKAGTADAKDQPAQDASQTSHVKADCKKHNNSKTKF</sequence>
<evidence type="ECO:0000259" key="12">
    <source>
        <dbReference type="Pfam" id="PF13206"/>
    </source>
</evidence>
<comment type="subcellular location">
    <subcellularLocation>
        <location evidence="2">Cell membrane</location>
        <topology evidence="2">Lipid-anchor</topology>
        <topology evidence="2">GPI-anchor</topology>
    </subcellularLocation>
</comment>
<keyword evidence="5 11" id="KW-0732">Signal</keyword>
<keyword evidence="6" id="KW-0472">Membrane</keyword>